<feature type="region of interest" description="Disordered" evidence="1">
    <location>
        <begin position="208"/>
        <end position="228"/>
    </location>
</feature>
<evidence type="ECO:0000313" key="3">
    <source>
        <dbReference type="Proteomes" id="UP000821837"/>
    </source>
</evidence>
<gene>
    <name evidence="2" type="ORF">HPB52_025159</name>
</gene>
<evidence type="ECO:0000256" key="1">
    <source>
        <dbReference type="SAM" id="MobiDB-lite"/>
    </source>
</evidence>
<feature type="region of interest" description="Disordered" evidence="1">
    <location>
        <begin position="80"/>
        <end position="108"/>
    </location>
</feature>
<dbReference type="Proteomes" id="UP000821837">
    <property type="component" value="Unassembled WGS sequence"/>
</dbReference>
<organism evidence="2 3">
    <name type="scientific">Rhipicephalus sanguineus</name>
    <name type="common">Brown dog tick</name>
    <name type="synonym">Ixodes sanguineus</name>
    <dbReference type="NCBI Taxonomy" id="34632"/>
    <lineage>
        <taxon>Eukaryota</taxon>
        <taxon>Metazoa</taxon>
        <taxon>Ecdysozoa</taxon>
        <taxon>Arthropoda</taxon>
        <taxon>Chelicerata</taxon>
        <taxon>Arachnida</taxon>
        <taxon>Acari</taxon>
        <taxon>Parasitiformes</taxon>
        <taxon>Ixodida</taxon>
        <taxon>Ixodoidea</taxon>
        <taxon>Ixodidae</taxon>
        <taxon>Rhipicephalinae</taxon>
        <taxon>Rhipicephalus</taxon>
        <taxon>Rhipicephalus</taxon>
    </lineage>
</organism>
<reference evidence="2" key="1">
    <citation type="journal article" date="2020" name="Cell">
        <title>Large-Scale Comparative Analyses of Tick Genomes Elucidate Their Genetic Diversity and Vector Capacities.</title>
        <authorList>
            <consortium name="Tick Genome and Microbiome Consortium (TIGMIC)"/>
            <person name="Jia N."/>
            <person name="Wang J."/>
            <person name="Shi W."/>
            <person name="Du L."/>
            <person name="Sun Y."/>
            <person name="Zhan W."/>
            <person name="Jiang J.F."/>
            <person name="Wang Q."/>
            <person name="Zhang B."/>
            <person name="Ji P."/>
            <person name="Bell-Sakyi L."/>
            <person name="Cui X.M."/>
            <person name="Yuan T.T."/>
            <person name="Jiang B.G."/>
            <person name="Yang W.F."/>
            <person name="Lam T.T."/>
            <person name="Chang Q.C."/>
            <person name="Ding S.J."/>
            <person name="Wang X.J."/>
            <person name="Zhu J.G."/>
            <person name="Ruan X.D."/>
            <person name="Zhao L."/>
            <person name="Wei J.T."/>
            <person name="Ye R.Z."/>
            <person name="Que T.C."/>
            <person name="Du C.H."/>
            <person name="Zhou Y.H."/>
            <person name="Cheng J.X."/>
            <person name="Dai P.F."/>
            <person name="Guo W.B."/>
            <person name="Han X.H."/>
            <person name="Huang E.J."/>
            <person name="Li L.F."/>
            <person name="Wei W."/>
            <person name="Gao Y.C."/>
            <person name="Liu J.Z."/>
            <person name="Shao H.Z."/>
            <person name="Wang X."/>
            <person name="Wang C.C."/>
            <person name="Yang T.C."/>
            <person name="Huo Q.B."/>
            <person name="Li W."/>
            <person name="Chen H.Y."/>
            <person name="Chen S.E."/>
            <person name="Zhou L.G."/>
            <person name="Ni X.B."/>
            <person name="Tian J.H."/>
            <person name="Sheng Y."/>
            <person name="Liu T."/>
            <person name="Pan Y.S."/>
            <person name="Xia L.Y."/>
            <person name="Li J."/>
            <person name="Zhao F."/>
            <person name="Cao W.C."/>
        </authorList>
    </citation>
    <scope>NUCLEOTIDE SEQUENCE</scope>
    <source>
        <strain evidence="2">Rsan-2018</strain>
    </source>
</reference>
<dbReference type="AlphaFoldDB" id="A0A9D4YRJ1"/>
<accession>A0A9D4YRJ1</accession>
<reference evidence="2" key="2">
    <citation type="submission" date="2021-09" db="EMBL/GenBank/DDBJ databases">
        <authorList>
            <person name="Jia N."/>
            <person name="Wang J."/>
            <person name="Shi W."/>
            <person name="Du L."/>
            <person name="Sun Y."/>
            <person name="Zhan W."/>
            <person name="Jiang J."/>
            <person name="Wang Q."/>
            <person name="Zhang B."/>
            <person name="Ji P."/>
            <person name="Sakyi L.B."/>
            <person name="Cui X."/>
            <person name="Yuan T."/>
            <person name="Jiang B."/>
            <person name="Yang W."/>
            <person name="Lam T.T.-Y."/>
            <person name="Chang Q."/>
            <person name="Ding S."/>
            <person name="Wang X."/>
            <person name="Zhu J."/>
            <person name="Ruan X."/>
            <person name="Zhao L."/>
            <person name="Wei J."/>
            <person name="Que T."/>
            <person name="Du C."/>
            <person name="Cheng J."/>
            <person name="Dai P."/>
            <person name="Han X."/>
            <person name="Huang E."/>
            <person name="Gao Y."/>
            <person name="Liu J."/>
            <person name="Shao H."/>
            <person name="Ye R."/>
            <person name="Li L."/>
            <person name="Wei W."/>
            <person name="Wang X."/>
            <person name="Wang C."/>
            <person name="Huo Q."/>
            <person name="Li W."/>
            <person name="Guo W."/>
            <person name="Chen H."/>
            <person name="Chen S."/>
            <person name="Zhou L."/>
            <person name="Zhou L."/>
            <person name="Ni X."/>
            <person name="Tian J."/>
            <person name="Zhou Y."/>
            <person name="Sheng Y."/>
            <person name="Liu T."/>
            <person name="Pan Y."/>
            <person name="Xia L."/>
            <person name="Li J."/>
            <person name="Zhao F."/>
            <person name="Cao W."/>
        </authorList>
    </citation>
    <scope>NUCLEOTIDE SEQUENCE</scope>
    <source>
        <strain evidence="2">Rsan-2018</strain>
        <tissue evidence="2">Larvae</tissue>
    </source>
</reference>
<sequence>MECHPRLTDTCLRQFRDVCSLNKFTHNRIGATVAALHIPRAQGSPPACTPRCCVGNGNHSTHISRCKHRYAQRPLRQKTLPPANLSSSQEPAHDAPTPKNAMARGTAPPPKLPLLPAKTTTVFPSLTVTAPKAAFQPTHSAWSSPGAPPAPLSPHVAALQQETPLYDNNSPHKMSTLEQKLKAYLLFRHPPPPHRTWILNASTASEQSHSFTPAFPTPPPLPDRRNRKPRKRLLPTLTMADCRGSKSAKSPFLVLGDFNVKQGLVLPQGQRPGQRGCDSMLMSFASHCSVPTQPSRVGNSLCRDTTPDLTYCRYLRDAHWSSTHQSLASDHYVLTMQVCTSPRKPRPHVIRHTDWDAFRARRQHSATPDIEDLSQWTDQLLANLNGVTASIPTTANHLVIAFCLTHLQATHTSLTNRGTSNDITIVFIAESQLSTGKSKRTPPPLPSSSGNSAQDFPVYWAASNCGILCPLLDPTSAKSALAILVPTGTFGTFFNAPPTLSRTVCTWLISPARQANQRSFSYGPRPAPTQETPSYHRHLRVLGLILQSNRRNTHTIDQPRFVQQTARIAMRERDLLRLIDAFVISRITYGLPYTHLKCERDKIDVLIHRAYNTALRLPPNASTERLLRLGVHTVDIIEKHGLAAYVA</sequence>
<dbReference type="VEuPathDB" id="VectorBase:RSAN_044050"/>
<dbReference type="VEuPathDB" id="VectorBase:RSAN_046473"/>
<proteinExistence type="predicted"/>
<name>A0A9D4YRJ1_RHISA</name>
<evidence type="ECO:0008006" key="4">
    <source>
        <dbReference type="Google" id="ProtNLM"/>
    </source>
</evidence>
<comment type="caution">
    <text evidence="2">The sequence shown here is derived from an EMBL/GenBank/DDBJ whole genome shotgun (WGS) entry which is preliminary data.</text>
</comment>
<keyword evidence="3" id="KW-1185">Reference proteome</keyword>
<protein>
    <recommendedName>
        <fullName evidence="4">Tick transposon</fullName>
    </recommendedName>
</protein>
<evidence type="ECO:0000313" key="2">
    <source>
        <dbReference type="EMBL" id="KAH7986167.1"/>
    </source>
</evidence>
<dbReference type="EMBL" id="JABSTV010000562">
    <property type="protein sequence ID" value="KAH7986167.1"/>
    <property type="molecule type" value="Genomic_DNA"/>
</dbReference>